<dbReference type="Gramene" id="KQL29423">
    <property type="protein sequence ID" value="KQL29423"/>
    <property type="gene ID" value="SETIT_019024mg"/>
</dbReference>
<reference evidence="1" key="2">
    <citation type="submission" date="2018-08" db="UniProtKB">
        <authorList>
            <consortium name="EnsemblPlants"/>
        </authorList>
    </citation>
    <scope>IDENTIFICATION</scope>
    <source>
        <strain evidence="1">Yugu1</strain>
    </source>
</reference>
<dbReference type="EMBL" id="AGNK02000241">
    <property type="status" value="NOT_ANNOTATED_CDS"/>
    <property type="molecule type" value="Genomic_DNA"/>
</dbReference>
<protein>
    <submittedName>
        <fullName evidence="1">Uncharacterized protein</fullName>
    </submittedName>
</protein>
<keyword evidence="2" id="KW-1185">Reference proteome</keyword>
<proteinExistence type="predicted"/>
<organism evidence="1 2">
    <name type="scientific">Setaria italica</name>
    <name type="common">Foxtail millet</name>
    <name type="synonym">Panicum italicum</name>
    <dbReference type="NCBI Taxonomy" id="4555"/>
    <lineage>
        <taxon>Eukaryota</taxon>
        <taxon>Viridiplantae</taxon>
        <taxon>Streptophyta</taxon>
        <taxon>Embryophyta</taxon>
        <taxon>Tracheophyta</taxon>
        <taxon>Spermatophyta</taxon>
        <taxon>Magnoliopsida</taxon>
        <taxon>Liliopsida</taxon>
        <taxon>Poales</taxon>
        <taxon>Poaceae</taxon>
        <taxon>PACMAD clade</taxon>
        <taxon>Panicoideae</taxon>
        <taxon>Panicodae</taxon>
        <taxon>Paniceae</taxon>
        <taxon>Cenchrinae</taxon>
        <taxon>Setaria</taxon>
    </lineage>
</organism>
<sequence length="53" mass="6078">MHESSGHYRQNCVKVLLAGGRNRVYMVEFICCKHVDKEILLSSFNLEILLAVI</sequence>
<dbReference type="Proteomes" id="UP000004995">
    <property type="component" value="Unassembled WGS sequence"/>
</dbReference>
<evidence type="ECO:0000313" key="2">
    <source>
        <dbReference type="Proteomes" id="UP000004995"/>
    </source>
</evidence>
<dbReference type="AlphaFoldDB" id="K3YXM8"/>
<dbReference type="EnsemblPlants" id="KQL29423">
    <property type="protein sequence ID" value="KQL29423"/>
    <property type="gene ID" value="SETIT_019024mg"/>
</dbReference>
<name>K3YXM8_SETIT</name>
<evidence type="ECO:0000313" key="1">
    <source>
        <dbReference type="EnsemblPlants" id="KQL29423"/>
    </source>
</evidence>
<dbReference type="HOGENOM" id="CLU_3072246_0_0_1"/>
<reference evidence="2" key="1">
    <citation type="journal article" date="2012" name="Nat. Biotechnol.">
        <title>Reference genome sequence of the model plant Setaria.</title>
        <authorList>
            <person name="Bennetzen J.L."/>
            <person name="Schmutz J."/>
            <person name="Wang H."/>
            <person name="Percifield R."/>
            <person name="Hawkins J."/>
            <person name="Pontaroli A.C."/>
            <person name="Estep M."/>
            <person name="Feng L."/>
            <person name="Vaughn J.N."/>
            <person name="Grimwood J."/>
            <person name="Jenkins J."/>
            <person name="Barry K."/>
            <person name="Lindquist E."/>
            <person name="Hellsten U."/>
            <person name="Deshpande S."/>
            <person name="Wang X."/>
            <person name="Wu X."/>
            <person name="Mitros T."/>
            <person name="Triplett J."/>
            <person name="Yang X."/>
            <person name="Ye C.Y."/>
            <person name="Mauro-Herrera M."/>
            <person name="Wang L."/>
            <person name="Li P."/>
            <person name="Sharma M."/>
            <person name="Sharma R."/>
            <person name="Ronald P.C."/>
            <person name="Panaud O."/>
            <person name="Kellogg E.A."/>
            <person name="Brutnell T.P."/>
            <person name="Doust A.N."/>
            <person name="Tuskan G.A."/>
            <person name="Rokhsar D."/>
            <person name="Devos K.M."/>
        </authorList>
    </citation>
    <scope>NUCLEOTIDE SEQUENCE [LARGE SCALE GENOMIC DNA]</scope>
    <source>
        <strain evidence="2">cv. Yugu1</strain>
    </source>
</reference>
<dbReference type="InParanoid" id="K3YXM8"/>
<accession>K3YXM8</accession>